<gene>
    <name evidence="3" type="primary">25494106</name>
    <name evidence="2" type="ordered locus">MTR_4g121040</name>
</gene>
<dbReference type="EMBL" id="CM001220">
    <property type="protein sequence ID" value="KEH32328.1"/>
    <property type="molecule type" value="Genomic_DNA"/>
</dbReference>
<evidence type="ECO:0000256" key="1">
    <source>
        <dbReference type="SAM" id="Phobius"/>
    </source>
</evidence>
<name>A0A072UTD4_MEDTR</name>
<keyword evidence="1" id="KW-1133">Transmembrane helix</keyword>
<evidence type="ECO:0000313" key="4">
    <source>
        <dbReference type="Proteomes" id="UP000002051"/>
    </source>
</evidence>
<evidence type="ECO:0000313" key="2">
    <source>
        <dbReference type="EMBL" id="KEH32328.1"/>
    </source>
</evidence>
<dbReference type="KEGG" id="mtr:25494106"/>
<dbReference type="AlphaFoldDB" id="A0A072UTD4"/>
<accession>A0A072UTD4</accession>
<proteinExistence type="predicted"/>
<protein>
    <submittedName>
        <fullName evidence="2">Transmembrane protein, putative</fullName>
    </submittedName>
</protein>
<dbReference type="EnsemblPlants" id="KEH32328">
    <property type="protein sequence ID" value="KEH32328"/>
    <property type="gene ID" value="MTR_4g121040"/>
</dbReference>
<evidence type="ECO:0000313" key="3">
    <source>
        <dbReference type="EnsemblPlants" id="KEH32328"/>
    </source>
</evidence>
<organism evidence="2 4">
    <name type="scientific">Medicago truncatula</name>
    <name type="common">Barrel medic</name>
    <name type="synonym">Medicago tribuloides</name>
    <dbReference type="NCBI Taxonomy" id="3880"/>
    <lineage>
        <taxon>Eukaryota</taxon>
        <taxon>Viridiplantae</taxon>
        <taxon>Streptophyta</taxon>
        <taxon>Embryophyta</taxon>
        <taxon>Tracheophyta</taxon>
        <taxon>Spermatophyta</taxon>
        <taxon>Magnoliopsida</taxon>
        <taxon>eudicotyledons</taxon>
        <taxon>Gunneridae</taxon>
        <taxon>Pentapetalae</taxon>
        <taxon>rosids</taxon>
        <taxon>fabids</taxon>
        <taxon>Fabales</taxon>
        <taxon>Fabaceae</taxon>
        <taxon>Papilionoideae</taxon>
        <taxon>50 kb inversion clade</taxon>
        <taxon>NPAAA clade</taxon>
        <taxon>Hologalegina</taxon>
        <taxon>IRL clade</taxon>
        <taxon>Trifolieae</taxon>
        <taxon>Medicago</taxon>
    </lineage>
</organism>
<keyword evidence="1 2" id="KW-0812">Transmembrane</keyword>
<feature type="transmembrane region" description="Helical" evidence="1">
    <location>
        <begin position="6"/>
        <end position="28"/>
    </location>
</feature>
<dbReference type="Proteomes" id="UP000002051">
    <property type="component" value="Chromosome 4"/>
</dbReference>
<keyword evidence="1" id="KW-0472">Membrane</keyword>
<sequence length="192" mass="22039">MACNAYFYGLRLGAWVGMVFLGNGKFAITLKDRFDKHIPYPKFTPHVKFELEKHVMPFHLPNYVPTSFTHDQENFQFPYSKKLSAHELETRWLMLADIEFCQTALDMRTKYVRMVDDCGNLWFCTVLFETRPYYHFKIGGGCKRMAVVHRFYQGLRVVVGVLEAGRHYSLLQGGSCLVLVAVGVVGIDAANL</sequence>
<reference evidence="2 4" key="2">
    <citation type="journal article" date="2014" name="BMC Genomics">
        <title>An improved genome release (version Mt4.0) for the model legume Medicago truncatula.</title>
        <authorList>
            <person name="Tang H."/>
            <person name="Krishnakumar V."/>
            <person name="Bidwell S."/>
            <person name="Rosen B."/>
            <person name="Chan A."/>
            <person name="Zhou S."/>
            <person name="Gentzbittel L."/>
            <person name="Childs K.L."/>
            <person name="Yandell M."/>
            <person name="Gundlach H."/>
            <person name="Mayer K.F."/>
            <person name="Schwartz D.C."/>
            <person name="Town C.D."/>
        </authorList>
    </citation>
    <scope>GENOME REANNOTATION</scope>
    <source>
        <strain evidence="2">A17</strain>
        <strain evidence="3 4">cv. Jemalong A17</strain>
    </source>
</reference>
<keyword evidence="4" id="KW-1185">Reference proteome</keyword>
<dbReference type="HOGENOM" id="CLU_1436424_0_0_1"/>
<reference evidence="3" key="3">
    <citation type="submission" date="2015-04" db="UniProtKB">
        <authorList>
            <consortium name="EnsemblPlants"/>
        </authorList>
    </citation>
    <scope>IDENTIFICATION</scope>
    <source>
        <strain evidence="3">cv. Jemalong A17</strain>
    </source>
</reference>
<reference evidence="2 4" key="1">
    <citation type="journal article" date="2011" name="Nature">
        <title>The Medicago genome provides insight into the evolution of rhizobial symbioses.</title>
        <authorList>
            <person name="Young N.D."/>
            <person name="Debelle F."/>
            <person name="Oldroyd G.E."/>
            <person name="Geurts R."/>
            <person name="Cannon S.B."/>
            <person name="Udvardi M.K."/>
            <person name="Benedito V.A."/>
            <person name="Mayer K.F."/>
            <person name="Gouzy J."/>
            <person name="Schoof H."/>
            <person name="Van de Peer Y."/>
            <person name="Proost S."/>
            <person name="Cook D.R."/>
            <person name="Meyers B.C."/>
            <person name="Spannagl M."/>
            <person name="Cheung F."/>
            <person name="De Mita S."/>
            <person name="Krishnakumar V."/>
            <person name="Gundlach H."/>
            <person name="Zhou S."/>
            <person name="Mudge J."/>
            <person name="Bharti A.K."/>
            <person name="Murray J.D."/>
            <person name="Naoumkina M.A."/>
            <person name="Rosen B."/>
            <person name="Silverstein K.A."/>
            <person name="Tang H."/>
            <person name="Rombauts S."/>
            <person name="Zhao P.X."/>
            <person name="Zhou P."/>
            <person name="Barbe V."/>
            <person name="Bardou P."/>
            <person name="Bechner M."/>
            <person name="Bellec A."/>
            <person name="Berger A."/>
            <person name="Berges H."/>
            <person name="Bidwell S."/>
            <person name="Bisseling T."/>
            <person name="Choisne N."/>
            <person name="Couloux A."/>
            <person name="Denny R."/>
            <person name="Deshpande S."/>
            <person name="Dai X."/>
            <person name="Doyle J.J."/>
            <person name="Dudez A.M."/>
            <person name="Farmer A.D."/>
            <person name="Fouteau S."/>
            <person name="Franken C."/>
            <person name="Gibelin C."/>
            <person name="Gish J."/>
            <person name="Goldstein S."/>
            <person name="Gonzalez A.J."/>
            <person name="Green P.J."/>
            <person name="Hallab A."/>
            <person name="Hartog M."/>
            <person name="Hua A."/>
            <person name="Humphray S.J."/>
            <person name="Jeong D.H."/>
            <person name="Jing Y."/>
            <person name="Jocker A."/>
            <person name="Kenton S.M."/>
            <person name="Kim D.J."/>
            <person name="Klee K."/>
            <person name="Lai H."/>
            <person name="Lang C."/>
            <person name="Lin S."/>
            <person name="Macmil S.L."/>
            <person name="Magdelenat G."/>
            <person name="Matthews L."/>
            <person name="McCorrison J."/>
            <person name="Monaghan E.L."/>
            <person name="Mun J.H."/>
            <person name="Najar F.Z."/>
            <person name="Nicholson C."/>
            <person name="Noirot C."/>
            <person name="O'Bleness M."/>
            <person name="Paule C.R."/>
            <person name="Poulain J."/>
            <person name="Prion F."/>
            <person name="Qin B."/>
            <person name="Qu C."/>
            <person name="Retzel E.F."/>
            <person name="Riddle C."/>
            <person name="Sallet E."/>
            <person name="Samain S."/>
            <person name="Samson N."/>
            <person name="Sanders I."/>
            <person name="Saurat O."/>
            <person name="Scarpelli C."/>
            <person name="Schiex T."/>
            <person name="Segurens B."/>
            <person name="Severin A.J."/>
            <person name="Sherrier D.J."/>
            <person name="Shi R."/>
            <person name="Sims S."/>
            <person name="Singer S.R."/>
            <person name="Sinharoy S."/>
            <person name="Sterck L."/>
            <person name="Viollet A."/>
            <person name="Wang B.B."/>
            <person name="Wang K."/>
            <person name="Wang M."/>
            <person name="Wang X."/>
            <person name="Warfsmann J."/>
            <person name="Weissenbach J."/>
            <person name="White D.D."/>
            <person name="White J.D."/>
            <person name="Wiley G.B."/>
            <person name="Wincker P."/>
            <person name="Xing Y."/>
            <person name="Yang L."/>
            <person name="Yao Z."/>
            <person name="Ying F."/>
            <person name="Zhai J."/>
            <person name="Zhou L."/>
            <person name="Zuber A."/>
            <person name="Denarie J."/>
            <person name="Dixon R.A."/>
            <person name="May G.D."/>
            <person name="Schwartz D.C."/>
            <person name="Rogers J."/>
            <person name="Quetier F."/>
            <person name="Town C.D."/>
            <person name="Roe B.A."/>
        </authorList>
    </citation>
    <scope>NUCLEOTIDE SEQUENCE [LARGE SCALE GENOMIC DNA]</scope>
    <source>
        <strain evidence="2">A17</strain>
        <strain evidence="3 4">cv. Jemalong A17</strain>
    </source>
</reference>